<name>A0A975D6X1_9SPHN</name>
<dbReference type="EMBL" id="CP059319">
    <property type="protein sequence ID" value="QTH23396.1"/>
    <property type="molecule type" value="Genomic_DNA"/>
</dbReference>
<evidence type="ECO:0000313" key="3">
    <source>
        <dbReference type="Proteomes" id="UP000664914"/>
    </source>
</evidence>
<protein>
    <submittedName>
        <fullName evidence="2">Alpha/beta hydrolase</fullName>
    </submittedName>
</protein>
<dbReference type="InterPro" id="IPR029058">
    <property type="entry name" value="AB_hydrolase_fold"/>
</dbReference>
<keyword evidence="2" id="KW-0378">Hydrolase</keyword>
<dbReference type="PANTHER" id="PTHR43194:SF2">
    <property type="entry name" value="PEROXISOMAL MEMBRANE PROTEIN LPX1"/>
    <property type="match status" value="1"/>
</dbReference>
<dbReference type="Pfam" id="PF00561">
    <property type="entry name" value="Abhydrolase_1"/>
    <property type="match status" value="1"/>
</dbReference>
<evidence type="ECO:0000259" key="1">
    <source>
        <dbReference type="Pfam" id="PF00561"/>
    </source>
</evidence>
<dbReference type="PRINTS" id="PR00111">
    <property type="entry name" value="ABHYDROLASE"/>
</dbReference>
<organism evidence="2 3">
    <name type="scientific">Rhizorhabdus wittichii</name>
    <dbReference type="NCBI Taxonomy" id="160791"/>
    <lineage>
        <taxon>Bacteria</taxon>
        <taxon>Pseudomonadati</taxon>
        <taxon>Pseudomonadota</taxon>
        <taxon>Alphaproteobacteria</taxon>
        <taxon>Sphingomonadales</taxon>
        <taxon>Sphingomonadaceae</taxon>
        <taxon>Rhizorhabdus</taxon>
    </lineage>
</organism>
<proteinExistence type="predicted"/>
<evidence type="ECO:0000313" key="2">
    <source>
        <dbReference type="EMBL" id="QTH23396.1"/>
    </source>
</evidence>
<dbReference type="AlphaFoldDB" id="A0A975D6X1"/>
<accession>A0A975D6X1</accession>
<reference evidence="2" key="1">
    <citation type="submission" date="2020-07" db="EMBL/GenBank/DDBJ databases">
        <authorList>
            <person name="Camacho E."/>
        </authorList>
    </citation>
    <scope>NUCLEOTIDE SEQUENCE</scope>
    <source>
        <strain evidence="2">MPO218</strain>
    </source>
</reference>
<sequence length="283" mass="29659">MTARPVRATSVEGLAIVGELRGRGDAPLVLLLHGGGQTRHAWTGTADHLLGAGFDVGSYDARGHGDSDWAADRDYSLPAHGRDLVAFLRAAGRPAALVGASMGGISALFAAAEAPELVRALVLVDIVPRFAPEGVARVRNFMQAHPDGFATIEDAAAAVHAYNPNRARSKNPSGLMRSLREGADGRLRWHWDPAVVGDAPTEALADMLSERLAALPASLPLMLISGAQSDVVDPQAVAGFRAQAPHAEIVAVDRAGHMVAGDRNDAFSDAIAGFLRRRLALPS</sequence>
<dbReference type="GO" id="GO:0016787">
    <property type="term" value="F:hydrolase activity"/>
    <property type="evidence" value="ECO:0007669"/>
    <property type="project" value="UniProtKB-KW"/>
</dbReference>
<dbReference type="SUPFAM" id="SSF53474">
    <property type="entry name" value="alpha/beta-Hydrolases"/>
    <property type="match status" value="1"/>
</dbReference>
<dbReference type="RefSeq" id="WP_208633780.1">
    <property type="nucleotide sequence ID" value="NZ_CP059319.1"/>
</dbReference>
<dbReference type="PANTHER" id="PTHR43194">
    <property type="entry name" value="HYDROLASE ALPHA/BETA FOLD FAMILY"/>
    <property type="match status" value="1"/>
</dbReference>
<gene>
    <name evidence="2" type="ORF">HRJ34_07810</name>
</gene>
<dbReference type="Proteomes" id="UP000664914">
    <property type="component" value="Chromosome"/>
</dbReference>
<feature type="domain" description="AB hydrolase-1" evidence="1">
    <location>
        <begin position="27"/>
        <end position="259"/>
    </location>
</feature>
<dbReference type="InterPro" id="IPR050228">
    <property type="entry name" value="Carboxylesterase_BioH"/>
</dbReference>
<dbReference type="InterPro" id="IPR000073">
    <property type="entry name" value="AB_hydrolase_1"/>
</dbReference>
<reference evidence="2" key="2">
    <citation type="submission" date="2021-04" db="EMBL/GenBank/DDBJ databases">
        <title>Isolation and genomic analysis of the ibuprofen-degrading bacterium Sphingomonas strain MPO218.</title>
        <authorList>
            <person name="Aulestia M."/>
            <person name="Flores A."/>
            <person name="Mangas E.L."/>
            <person name="Perez-Pulido A.J."/>
            <person name="Santero E."/>
            <person name="Camacho E.M."/>
        </authorList>
    </citation>
    <scope>NUCLEOTIDE SEQUENCE</scope>
    <source>
        <strain evidence="2">MPO218</strain>
    </source>
</reference>
<dbReference type="Gene3D" id="3.40.50.1820">
    <property type="entry name" value="alpha/beta hydrolase"/>
    <property type="match status" value="1"/>
</dbReference>